<reference evidence="1 2" key="1">
    <citation type="submission" date="2018-06" db="EMBL/GenBank/DDBJ databases">
        <title>Comparative genomics reveals the genomic features of Rhizophagus irregularis, R. cerebriforme, R. diaphanum and Gigaspora rosea, and their symbiotic lifestyle signature.</title>
        <authorList>
            <person name="Morin E."/>
            <person name="San Clemente H."/>
            <person name="Chen E.C.H."/>
            <person name="De La Providencia I."/>
            <person name="Hainaut M."/>
            <person name="Kuo A."/>
            <person name="Kohler A."/>
            <person name="Murat C."/>
            <person name="Tang N."/>
            <person name="Roy S."/>
            <person name="Loubradou J."/>
            <person name="Henrissat B."/>
            <person name="Grigoriev I.V."/>
            <person name="Corradi N."/>
            <person name="Roux C."/>
            <person name="Martin F.M."/>
        </authorList>
    </citation>
    <scope>NUCLEOTIDE SEQUENCE [LARGE SCALE GENOMIC DNA]</scope>
    <source>
        <strain evidence="1 2">DAOM 194757</strain>
    </source>
</reference>
<evidence type="ECO:0000313" key="2">
    <source>
        <dbReference type="Proteomes" id="UP000266673"/>
    </source>
</evidence>
<keyword evidence="2" id="KW-1185">Reference proteome</keyword>
<accession>A0A397W201</accession>
<dbReference type="AlphaFoldDB" id="A0A397W201"/>
<dbReference type="Proteomes" id="UP000266673">
    <property type="component" value="Unassembled WGS sequence"/>
</dbReference>
<organism evidence="1 2">
    <name type="scientific">Gigaspora rosea</name>
    <dbReference type="NCBI Taxonomy" id="44941"/>
    <lineage>
        <taxon>Eukaryota</taxon>
        <taxon>Fungi</taxon>
        <taxon>Fungi incertae sedis</taxon>
        <taxon>Mucoromycota</taxon>
        <taxon>Glomeromycotina</taxon>
        <taxon>Glomeromycetes</taxon>
        <taxon>Diversisporales</taxon>
        <taxon>Gigasporaceae</taxon>
        <taxon>Gigaspora</taxon>
    </lineage>
</organism>
<proteinExistence type="predicted"/>
<protein>
    <submittedName>
        <fullName evidence="1">Uncharacterized protein</fullName>
    </submittedName>
</protein>
<evidence type="ECO:0000313" key="1">
    <source>
        <dbReference type="EMBL" id="RIB28750.1"/>
    </source>
</evidence>
<sequence>MSDERYDRDRYDTDGGDSATIVSEDATVENLQENVIRNLNKEYEEIFGGELSDVDDTCSVCDQFDIEITSSYPSIDVSDYFGFKTINESVIKALYYKLLEYRLYETMAILIKHNKLKFEQFEIPIVVQDMIKRGDVKDLKHVRKVFHKEVEQRQKWAK</sequence>
<dbReference type="EMBL" id="QKWP01000057">
    <property type="protein sequence ID" value="RIB28750.1"/>
    <property type="molecule type" value="Genomic_DNA"/>
</dbReference>
<comment type="caution">
    <text evidence="1">The sequence shown here is derived from an EMBL/GenBank/DDBJ whole genome shotgun (WGS) entry which is preliminary data.</text>
</comment>
<dbReference type="OrthoDB" id="2365308at2759"/>
<name>A0A397W201_9GLOM</name>
<gene>
    <name evidence="1" type="ORF">C2G38_2028312</name>
</gene>